<dbReference type="EMBL" id="SWFS01000430">
    <property type="protein sequence ID" value="KAA8904444.1"/>
    <property type="molecule type" value="Genomic_DNA"/>
</dbReference>
<dbReference type="GO" id="GO:0005743">
    <property type="term" value="C:mitochondrial inner membrane"/>
    <property type="evidence" value="ECO:0007669"/>
    <property type="project" value="TreeGrafter"/>
</dbReference>
<dbReference type="OrthoDB" id="20681at2759"/>
<gene>
    <name evidence="2" type="ORF">TRICI_005494</name>
</gene>
<feature type="region of interest" description="Disordered" evidence="1">
    <location>
        <begin position="34"/>
        <end position="64"/>
    </location>
</feature>
<dbReference type="Proteomes" id="UP000761534">
    <property type="component" value="Unassembled WGS sequence"/>
</dbReference>
<dbReference type="PANTHER" id="PTHR21192:SF2">
    <property type="entry name" value="NADH DEHYDROGENASE [UBIQUINONE] 1 ALPHA SUBCOMPLEX ASSEMBLY FACTOR 3"/>
    <property type="match status" value="1"/>
</dbReference>
<dbReference type="InterPro" id="IPR007523">
    <property type="entry name" value="NDUFAF3/AAMDC"/>
</dbReference>
<evidence type="ECO:0008006" key="4">
    <source>
        <dbReference type="Google" id="ProtNLM"/>
    </source>
</evidence>
<keyword evidence="3" id="KW-1185">Reference proteome</keyword>
<dbReference type="AlphaFoldDB" id="A0A642USQ7"/>
<proteinExistence type="predicted"/>
<dbReference type="InterPro" id="IPR036748">
    <property type="entry name" value="MTH938-like_sf"/>
</dbReference>
<dbReference type="SUPFAM" id="SSF64076">
    <property type="entry name" value="MTH938-like"/>
    <property type="match status" value="1"/>
</dbReference>
<evidence type="ECO:0000256" key="1">
    <source>
        <dbReference type="SAM" id="MobiDB-lite"/>
    </source>
</evidence>
<accession>A0A642USQ7</accession>
<evidence type="ECO:0000313" key="2">
    <source>
        <dbReference type="EMBL" id="KAA8904444.1"/>
    </source>
</evidence>
<dbReference type="Gene3D" id="3.40.1230.10">
    <property type="entry name" value="MTH938-like"/>
    <property type="match status" value="1"/>
</dbReference>
<organism evidence="2 3">
    <name type="scientific">Trichomonascus ciferrii</name>
    <dbReference type="NCBI Taxonomy" id="44093"/>
    <lineage>
        <taxon>Eukaryota</taxon>
        <taxon>Fungi</taxon>
        <taxon>Dikarya</taxon>
        <taxon>Ascomycota</taxon>
        <taxon>Saccharomycotina</taxon>
        <taxon>Dipodascomycetes</taxon>
        <taxon>Dipodascales</taxon>
        <taxon>Trichomonascaceae</taxon>
        <taxon>Trichomonascus</taxon>
        <taxon>Trichomonascus ciferrii complex</taxon>
    </lineage>
</organism>
<dbReference type="GO" id="GO:0032981">
    <property type="term" value="P:mitochondrial respiratory chain complex I assembly"/>
    <property type="evidence" value="ECO:0007669"/>
    <property type="project" value="TreeGrafter"/>
</dbReference>
<evidence type="ECO:0000313" key="3">
    <source>
        <dbReference type="Proteomes" id="UP000761534"/>
    </source>
</evidence>
<feature type="compositionally biased region" description="Basic and acidic residues" evidence="1">
    <location>
        <begin position="34"/>
        <end position="63"/>
    </location>
</feature>
<dbReference type="Pfam" id="PF04430">
    <property type="entry name" value="DUF498"/>
    <property type="match status" value="1"/>
</dbReference>
<name>A0A642USQ7_9ASCO</name>
<sequence length="205" mass="22430">MFLRSSIRRVATARARGLSVRLYSDIAPKLEDRSKILRPNQKDASERKPMEEPRASKGTLEDHDIYDDLAPPLNNIEGVLENGFRLASGRQVLSKDSNSPRGLVLVGSEAFEVNLQDGVKGLNKGMVEIERDVLGIFSLVQPKPELLVVGLGAKSRILGPDTSKYLHSLGIQLQVSNTPNGCSNFDLLATERPGQVAAFLFPPNL</sequence>
<comment type="caution">
    <text evidence="2">The sequence shown here is derived from an EMBL/GenBank/DDBJ whole genome shotgun (WGS) entry which is preliminary data.</text>
</comment>
<protein>
    <recommendedName>
        <fullName evidence="4">NADH dehydrogenase [ubiquinone] 1 alpha subcomplex assembly factor 3</fullName>
    </recommendedName>
</protein>
<dbReference type="VEuPathDB" id="FungiDB:TRICI_005494"/>
<reference evidence="2" key="1">
    <citation type="journal article" date="2019" name="G3 (Bethesda)">
        <title>Genome Assemblies of Two Rare Opportunistic Yeast Pathogens: Diutina rugosa (syn. Candida rugosa) and Trichomonascus ciferrii (syn. Candida ciferrii).</title>
        <authorList>
            <person name="Mixao V."/>
            <person name="Saus E."/>
            <person name="Hansen A.P."/>
            <person name="Lass-Florl C."/>
            <person name="Gabaldon T."/>
        </authorList>
    </citation>
    <scope>NUCLEOTIDE SEQUENCE</scope>
    <source>
        <strain evidence="2">CBS 4856</strain>
    </source>
</reference>
<dbReference type="PANTHER" id="PTHR21192">
    <property type="entry name" value="NUCLEAR PROTEIN E3-3"/>
    <property type="match status" value="1"/>
</dbReference>